<dbReference type="HOGENOM" id="CLU_076065_0_0_4"/>
<dbReference type="RefSeq" id="WP_013293830.1">
    <property type="nucleotide sequence ID" value="NC_014394.1"/>
</dbReference>
<name>D9SHA0_GALCS</name>
<evidence type="ECO:0000313" key="3">
    <source>
        <dbReference type="EMBL" id="ADL55897.1"/>
    </source>
</evidence>
<feature type="compositionally biased region" description="Basic and acidic residues" evidence="1">
    <location>
        <begin position="25"/>
        <end position="35"/>
    </location>
</feature>
<dbReference type="AlphaFoldDB" id="D9SHA0"/>
<dbReference type="Pfam" id="PF22308">
    <property type="entry name" value="DUF6969"/>
    <property type="match status" value="1"/>
</dbReference>
<feature type="domain" description="DUF6969" evidence="2">
    <location>
        <begin position="83"/>
        <end position="288"/>
    </location>
</feature>
<evidence type="ECO:0000313" key="4">
    <source>
        <dbReference type="Proteomes" id="UP000001235"/>
    </source>
</evidence>
<dbReference type="STRING" id="395494.Galf_1888"/>
<feature type="region of interest" description="Disordered" evidence="1">
    <location>
        <begin position="1"/>
        <end position="57"/>
    </location>
</feature>
<evidence type="ECO:0000256" key="1">
    <source>
        <dbReference type="SAM" id="MobiDB-lite"/>
    </source>
</evidence>
<dbReference type="Proteomes" id="UP000001235">
    <property type="component" value="Chromosome"/>
</dbReference>
<dbReference type="EMBL" id="CP002159">
    <property type="protein sequence ID" value="ADL55897.1"/>
    <property type="molecule type" value="Genomic_DNA"/>
</dbReference>
<keyword evidence="4" id="KW-1185">Reference proteome</keyword>
<dbReference type="InterPro" id="IPR054242">
    <property type="entry name" value="DUF6969"/>
</dbReference>
<feature type="compositionally biased region" description="Basic residues" evidence="1">
    <location>
        <begin position="43"/>
        <end position="54"/>
    </location>
</feature>
<sequence length="308" mass="35297">MRRQKPLYGKTPTPQSQPLRCKKSVCRDASMRSKESLLYQKPMRSKKPLSKKSASHSTSHAMGLVVSPDLSSLPLAQLQAMQQAGLEILACYRVLQKAGMNVVGEVLRDTLNKGETFYEYNHYPDDDVYDRESHAQYYYHAHRGEVGEHGHFHCFLRPKGMPAGVMPIEHPATDPWPKGDEALSHLLAIAMDGYGYPTGLFTTNRWVTAEAWYPAEQVIQMLDHFVIDHAFPSWPVNRWISAMLILYRPHIEALLKRRDETVWAWAELHPSEDVFEDRMLDITSHIPISVEDTLREIKLMITSSQQQT</sequence>
<dbReference type="KEGG" id="gca:Galf_1888"/>
<accession>D9SHA0</accession>
<dbReference type="eggNOG" id="ENOG502ZCN0">
    <property type="taxonomic scope" value="Bacteria"/>
</dbReference>
<proteinExistence type="predicted"/>
<gene>
    <name evidence="3" type="ordered locus">Galf_1888</name>
</gene>
<reference evidence="3 4" key="1">
    <citation type="submission" date="2010-08" db="EMBL/GenBank/DDBJ databases">
        <title>Complete sequence of Gallionella capsiferriformans ES-2.</title>
        <authorList>
            <consortium name="US DOE Joint Genome Institute"/>
            <person name="Lucas S."/>
            <person name="Copeland A."/>
            <person name="Lapidus A."/>
            <person name="Cheng J.-F."/>
            <person name="Bruce D."/>
            <person name="Goodwin L."/>
            <person name="Pitluck S."/>
            <person name="Chertkov O."/>
            <person name="Davenport K.W."/>
            <person name="Detter J.C."/>
            <person name="Han C."/>
            <person name="Tapia R."/>
            <person name="Land M."/>
            <person name="Hauser L."/>
            <person name="Chang Y.-J."/>
            <person name="Jeffries C."/>
            <person name="Kyrpides N."/>
            <person name="Ivanova N."/>
            <person name="Mikhailova N."/>
            <person name="Shelobolina E.S."/>
            <person name="Picardal F."/>
            <person name="Roden E."/>
            <person name="Emerson D."/>
            <person name="Woyke T."/>
        </authorList>
    </citation>
    <scope>NUCLEOTIDE SEQUENCE [LARGE SCALE GENOMIC DNA]</scope>
    <source>
        <strain evidence="3 4">ES-2</strain>
    </source>
</reference>
<protein>
    <recommendedName>
        <fullName evidence="2">DUF6969 domain-containing protein</fullName>
    </recommendedName>
</protein>
<organism evidence="3 4">
    <name type="scientific">Gallionella capsiferriformans (strain ES-2)</name>
    <name type="common">Gallionella ferruginea capsiferriformans (strain ES-2)</name>
    <dbReference type="NCBI Taxonomy" id="395494"/>
    <lineage>
        <taxon>Bacteria</taxon>
        <taxon>Pseudomonadati</taxon>
        <taxon>Pseudomonadota</taxon>
        <taxon>Betaproteobacteria</taxon>
        <taxon>Nitrosomonadales</taxon>
        <taxon>Gallionellaceae</taxon>
        <taxon>Gallionella</taxon>
    </lineage>
</organism>
<evidence type="ECO:0000259" key="2">
    <source>
        <dbReference type="Pfam" id="PF22308"/>
    </source>
</evidence>